<keyword evidence="4" id="KW-0547">Nucleotide-binding</keyword>
<comment type="caution">
    <text evidence="9">The sequence shown here is derived from an EMBL/GenBank/DDBJ whole genome shotgun (WGS) entry which is preliminary data.</text>
</comment>
<evidence type="ECO:0000256" key="4">
    <source>
        <dbReference type="ARBA" id="ARBA00022741"/>
    </source>
</evidence>
<dbReference type="Gene3D" id="3.30.565.10">
    <property type="entry name" value="Histidine kinase-like ATPase, C-terminal domain"/>
    <property type="match status" value="2"/>
</dbReference>
<gene>
    <name evidence="9" type="ORF">FVR03_17770</name>
</gene>
<keyword evidence="5" id="KW-0418">Kinase</keyword>
<keyword evidence="10" id="KW-1185">Reference proteome</keyword>
<dbReference type="InterPro" id="IPR003594">
    <property type="entry name" value="HATPase_dom"/>
</dbReference>
<protein>
    <recommendedName>
        <fullName evidence="2">histidine kinase</fullName>
        <ecNumber evidence="2">2.7.13.3</ecNumber>
    </recommendedName>
</protein>
<dbReference type="Pfam" id="PF13589">
    <property type="entry name" value="HATPase_c_3"/>
    <property type="match status" value="1"/>
</dbReference>
<dbReference type="InterPro" id="IPR036890">
    <property type="entry name" value="HATPase_C_sf"/>
</dbReference>
<dbReference type="Pfam" id="PF02518">
    <property type="entry name" value="HATPase_c"/>
    <property type="match status" value="1"/>
</dbReference>
<evidence type="ECO:0000256" key="2">
    <source>
        <dbReference type="ARBA" id="ARBA00012438"/>
    </source>
</evidence>
<dbReference type="RefSeq" id="WP_147923113.1">
    <property type="nucleotide sequence ID" value="NZ_VRTY01000079.1"/>
</dbReference>
<dbReference type="SUPFAM" id="SSF55874">
    <property type="entry name" value="ATPase domain of HSP90 chaperone/DNA topoisomerase II/histidine kinase"/>
    <property type="match status" value="2"/>
</dbReference>
<dbReference type="PROSITE" id="PS50109">
    <property type="entry name" value="HIS_KIN"/>
    <property type="match status" value="1"/>
</dbReference>
<keyword evidence="3" id="KW-0808">Transferase</keyword>
<dbReference type="EMBL" id="VRTY01000079">
    <property type="protein sequence ID" value="TXK36458.1"/>
    <property type="molecule type" value="Genomic_DNA"/>
</dbReference>
<evidence type="ECO:0000256" key="3">
    <source>
        <dbReference type="ARBA" id="ARBA00022679"/>
    </source>
</evidence>
<dbReference type="InterPro" id="IPR050980">
    <property type="entry name" value="2C_sensor_his_kinase"/>
</dbReference>
<proteinExistence type="predicted"/>
<dbReference type="AlphaFoldDB" id="A0A5C8JFU5"/>
<sequence length="985" mass="113336">MAKFKTRARAVDMLGRQQIAGIPTAISELFKNAHDAYADRVEVDYYRSDRLFVLRDDGIGMTKEDFEKRWLTLGTESKLGGNAGLKPPYVPPGKKLRPSLGEKGIGRLAIAAIGPQLFVLTRAKRDDGLHDLVAAYIHWGIFEQPGIDLDDIEIPIKTFSNGKVPNAADVEEMLNTFRGNINRFKDEISDREKERFENDFQSIAIDPSEIDQYEPTLSLSENGFGTHFIIIPANEILEADISNDDSDKASPLLKSLLGFTNTMTPDHEPPAIRTAFRDHKSEEIFEDLIEAGEFFTPKEFQIADHHIFGEFDEFGQFRGTISIYGKQYQNHTIHWTGARGSKTECGPFKINFAEVQASQKESKVSSDEYGRLIGKTRKIGGLYIYKNGIRILPYGDTDVDWLDIEKRRTKSAGYYHFSHRNIFGIVEIDQARNKELSEKAGREGFRENKAYRQFQDILSRFFVQIAADFFREEGLYGEEYDRVKKELTRLELARRDREKQVSVKKKKLSNDLEKFFSDLDSNKPQDEALLLAESMQKDLVRASNLSDSKLAAYQILTIESKARQKLRELEDKYKVAKPKGVGLPNKLLRDYQSYEASYQKLQKNTFNIVRELIEGEVSEMANRAKLELDRRVRVELALRDLSDQALKSGKEERSETYLIIEKVHKEVKEVAKASVEEIENTLREVLSDFERIDFVTLEDNVLIDTREKLETRILEVKEQKQDYLRYIRAQLEAIKLEDGAASQMDQMEALEQRNSTLEERADMDLQLSQLGMAIEVINHEFDSSIRGIRHDLRRLKAWADVNQSLSSVYNNLRTSFDHLDGYLTLFTPLHRRLYRNEVEIKGAEIRTYIDDLFKKRLERHEIELKATQNFIKKTIIGYPSSFYPVFVNIVDNAIFWLKDQPVPRIIELDAKGKDFYISNNGPIIPERNFDVIFEQGVSYKPGGRGLGLFISKEVLNKIGYDLSLIEPRPNMNVTFCINPKSDSDN</sequence>
<dbReference type="GO" id="GO:0004673">
    <property type="term" value="F:protein histidine kinase activity"/>
    <property type="evidence" value="ECO:0007669"/>
    <property type="project" value="UniProtKB-EC"/>
</dbReference>
<feature type="domain" description="Histidine kinase" evidence="8">
    <location>
        <begin position="776"/>
        <end position="964"/>
    </location>
</feature>
<reference evidence="9 10" key="1">
    <citation type="submission" date="2019-08" db="EMBL/GenBank/DDBJ databases">
        <authorList>
            <person name="Shi S."/>
        </authorList>
    </citation>
    <scope>NUCLEOTIDE SEQUENCE [LARGE SCALE GENOMIC DNA]</scope>
    <source>
        <strain evidence="9 10">GY10130</strain>
    </source>
</reference>
<evidence type="ECO:0000256" key="7">
    <source>
        <dbReference type="SAM" id="Coils"/>
    </source>
</evidence>
<dbReference type="InterPro" id="IPR043836">
    <property type="entry name" value="DHp"/>
</dbReference>
<dbReference type="InterPro" id="IPR005467">
    <property type="entry name" value="His_kinase_dom"/>
</dbReference>
<evidence type="ECO:0000256" key="1">
    <source>
        <dbReference type="ARBA" id="ARBA00000085"/>
    </source>
</evidence>
<evidence type="ECO:0000313" key="9">
    <source>
        <dbReference type="EMBL" id="TXK36458.1"/>
    </source>
</evidence>
<dbReference type="PANTHER" id="PTHR44936">
    <property type="entry name" value="SENSOR PROTEIN CREC"/>
    <property type="match status" value="1"/>
</dbReference>
<name>A0A5C8JFU5_9BACT</name>
<organism evidence="9 10">
    <name type="scientific">Pontibacter qinzhouensis</name>
    <dbReference type="NCBI Taxonomy" id="2603253"/>
    <lineage>
        <taxon>Bacteria</taxon>
        <taxon>Pseudomonadati</taxon>
        <taxon>Bacteroidota</taxon>
        <taxon>Cytophagia</taxon>
        <taxon>Cytophagales</taxon>
        <taxon>Hymenobacteraceae</taxon>
        <taxon>Pontibacter</taxon>
    </lineage>
</organism>
<dbReference type="Proteomes" id="UP000321926">
    <property type="component" value="Unassembled WGS sequence"/>
</dbReference>
<dbReference type="EC" id="2.7.13.3" evidence="2"/>
<dbReference type="Pfam" id="PF19191">
    <property type="entry name" value="HEF_HK"/>
    <property type="match status" value="1"/>
</dbReference>
<evidence type="ECO:0000259" key="8">
    <source>
        <dbReference type="PROSITE" id="PS50109"/>
    </source>
</evidence>
<dbReference type="PANTHER" id="PTHR44936:SF10">
    <property type="entry name" value="SENSOR PROTEIN RSTB"/>
    <property type="match status" value="1"/>
</dbReference>
<evidence type="ECO:0000313" key="10">
    <source>
        <dbReference type="Proteomes" id="UP000321926"/>
    </source>
</evidence>
<keyword evidence="6 9" id="KW-0067">ATP-binding</keyword>
<evidence type="ECO:0000256" key="6">
    <source>
        <dbReference type="ARBA" id="ARBA00022840"/>
    </source>
</evidence>
<comment type="catalytic activity">
    <reaction evidence="1">
        <text>ATP + protein L-histidine = ADP + protein N-phospho-L-histidine.</text>
        <dbReference type="EC" id="2.7.13.3"/>
    </reaction>
</comment>
<feature type="coiled-coil region" evidence="7">
    <location>
        <begin position="733"/>
        <end position="767"/>
    </location>
</feature>
<dbReference type="SMART" id="SM00387">
    <property type="entry name" value="HATPase_c"/>
    <property type="match status" value="1"/>
</dbReference>
<dbReference type="GO" id="GO:0005524">
    <property type="term" value="F:ATP binding"/>
    <property type="evidence" value="ECO:0007669"/>
    <property type="project" value="UniProtKB-KW"/>
</dbReference>
<accession>A0A5C8JFU5</accession>
<keyword evidence="7" id="KW-0175">Coiled coil</keyword>
<evidence type="ECO:0000256" key="5">
    <source>
        <dbReference type="ARBA" id="ARBA00022777"/>
    </source>
</evidence>
<dbReference type="OrthoDB" id="9816482at2"/>